<reference evidence="1 2" key="1">
    <citation type="submission" date="2017-05" db="EMBL/GenBank/DDBJ databases">
        <title>Polynucleobacter sp. MWH-K35W1 isolated from the permanently anoxic monimolimnion of a meromictic lake.</title>
        <authorList>
            <person name="Hahn M.W."/>
        </authorList>
    </citation>
    <scope>NUCLEOTIDE SEQUENCE [LARGE SCALE GENOMIC DNA]</scope>
    <source>
        <strain evidence="1 2">MWH-K35W1</strain>
    </source>
</reference>
<protein>
    <submittedName>
        <fullName evidence="1">Uncharacterized protein</fullName>
    </submittedName>
</protein>
<sequence length="167" mass="18495">MFSFLNLFSRPSALQNHALDFRLNDGGREVAGFKGGAGDCVVRAIAIATQIPYMHVYEDLRAANAAYADKRNDKLARRLNTKGASPRNGNHRNVFHDYILGHGFNWVPTMRVGGGCQVHLRADELPSGTLIVRVSKHLTTVINGVIQDTHNPSRGGSRCVYGYYIKR</sequence>
<dbReference type="OrthoDB" id="9129295at2"/>
<keyword evidence="2" id="KW-1185">Reference proteome</keyword>
<gene>
    <name evidence="1" type="ORF">CBI30_05940</name>
</gene>
<dbReference type="RefSeq" id="WP_088527395.1">
    <property type="nucleotide sequence ID" value="NZ_NGUO01000009.1"/>
</dbReference>
<dbReference type="Proteomes" id="UP000198104">
    <property type="component" value="Unassembled WGS sequence"/>
</dbReference>
<organism evidence="1 2">
    <name type="scientific">Polynucleobacter aenigmaticus</name>
    <dbReference type="NCBI Taxonomy" id="1743164"/>
    <lineage>
        <taxon>Bacteria</taxon>
        <taxon>Pseudomonadati</taxon>
        <taxon>Pseudomonadota</taxon>
        <taxon>Betaproteobacteria</taxon>
        <taxon>Burkholderiales</taxon>
        <taxon>Burkholderiaceae</taxon>
        <taxon>Polynucleobacter</taxon>
    </lineage>
</organism>
<proteinExistence type="predicted"/>
<dbReference type="EMBL" id="NGUO01000009">
    <property type="protein sequence ID" value="OWS71627.1"/>
    <property type="molecule type" value="Genomic_DNA"/>
</dbReference>
<dbReference type="AlphaFoldDB" id="A0A254Q9M4"/>
<name>A0A254Q9M4_9BURK</name>
<comment type="caution">
    <text evidence="1">The sequence shown here is derived from an EMBL/GenBank/DDBJ whole genome shotgun (WGS) entry which is preliminary data.</text>
</comment>
<accession>A0A254Q9M4</accession>
<evidence type="ECO:0000313" key="1">
    <source>
        <dbReference type="EMBL" id="OWS71627.1"/>
    </source>
</evidence>
<evidence type="ECO:0000313" key="2">
    <source>
        <dbReference type="Proteomes" id="UP000198104"/>
    </source>
</evidence>